<sequence length="61" mass="6501">MELTSGIPVIIGAGDDIESLGSGLIKSGDTLEHLGTTGSILYCSDKIVQDPKLRFEIYPHV</sequence>
<gene>
    <name evidence="1" type="ORF">S01H4_34484</name>
</gene>
<protein>
    <recommendedName>
        <fullName evidence="2">Carbohydrate kinase FGGY N-terminal domain-containing protein</fullName>
    </recommendedName>
</protein>
<organism evidence="1">
    <name type="scientific">marine sediment metagenome</name>
    <dbReference type="NCBI Taxonomy" id="412755"/>
    <lineage>
        <taxon>unclassified sequences</taxon>
        <taxon>metagenomes</taxon>
        <taxon>ecological metagenomes</taxon>
    </lineage>
</organism>
<proteinExistence type="predicted"/>
<name>X1AX98_9ZZZZ</name>
<dbReference type="EMBL" id="BART01018250">
    <property type="protein sequence ID" value="GAG87769.1"/>
    <property type="molecule type" value="Genomic_DNA"/>
</dbReference>
<feature type="non-terminal residue" evidence="1">
    <location>
        <position position="61"/>
    </location>
</feature>
<reference evidence="1" key="1">
    <citation type="journal article" date="2014" name="Front. Microbiol.">
        <title>High frequency of phylogenetically diverse reductive dehalogenase-homologous genes in deep subseafloor sedimentary metagenomes.</title>
        <authorList>
            <person name="Kawai M."/>
            <person name="Futagami T."/>
            <person name="Toyoda A."/>
            <person name="Takaki Y."/>
            <person name="Nishi S."/>
            <person name="Hori S."/>
            <person name="Arai W."/>
            <person name="Tsubouchi T."/>
            <person name="Morono Y."/>
            <person name="Uchiyama I."/>
            <person name="Ito T."/>
            <person name="Fujiyama A."/>
            <person name="Inagaki F."/>
            <person name="Takami H."/>
        </authorList>
    </citation>
    <scope>NUCLEOTIDE SEQUENCE</scope>
    <source>
        <strain evidence="1">Expedition CK06-06</strain>
    </source>
</reference>
<dbReference type="AlphaFoldDB" id="X1AX98"/>
<evidence type="ECO:0008006" key="2">
    <source>
        <dbReference type="Google" id="ProtNLM"/>
    </source>
</evidence>
<comment type="caution">
    <text evidence="1">The sequence shown here is derived from an EMBL/GenBank/DDBJ whole genome shotgun (WGS) entry which is preliminary data.</text>
</comment>
<accession>X1AX98</accession>
<evidence type="ECO:0000313" key="1">
    <source>
        <dbReference type="EMBL" id="GAG87769.1"/>
    </source>
</evidence>